<dbReference type="Gene3D" id="3.40.30.10">
    <property type="entry name" value="Glutaredoxin"/>
    <property type="match status" value="1"/>
</dbReference>
<reference evidence="7" key="1">
    <citation type="submission" date="2022-06" db="EMBL/GenBank/DDBJ databases">
        <authorList>
            <person name="Berger JAMES D."/>
            <person name="Berger JAMES D."/>
        </authorList>
    </citation>
    <scope>NUCLEOTIDE SEQUENCE [LARGE SCALE GENOMIC DNA]</scope>
</reference>
<dbReference type="PROSITE" id="PS50405">
    <property type="entry name" value="GST_CTER"/>
    <property type="match status" value="1"/>
</dbReference>
<evidence type="ECO:0000313" key="8">
    <source>
        <dbReference type="WBParaSite" id="TREG1_22650.1"/>
    </source>
</evidence>
<dbReference type="InterPro" id="IPR050213">
    <property type="entry name" value="GST_superfamily"/>
</dbReference>
<dbReference type="InterPro" id="IPR010987">
    <property type="entry name" value="Glutathione-S-Trfase_C-like"/>
</dbReference>
<evidence type="ECO:0000256" key="1">
    <source>
        <dbReference type="ARBA" id="ARBA00002446"/>
    </source>
</evidence>
<dbReference type="InterPro" id="IPR036249">
    <property type="entry name" value="Thioredoxin-like_sf"/>
</dbReference>
<evidence type="ECO:0000256" key="3">
    <source>
        <dbReference type="ARBA" id="ARBA00005861"/>
    </source>
</evidence>
<protein>
    <recommendedName>
        <fullName evidence="9">Glutathione transferase</fullName>
    </recommendedName>
</protein>
<feature type="domain" description="GST N-terminal" evidence="5">
    <location>
        <begin position="4"/>
        <end position="86"/>
    </location>
</feature>
<organism evidence="7 8">
    <name type="scientific">Trichobilharzia regenti</name>
    <name type="common">Nasal bird schistosome</name>
    <dbReference type="NCBI Taxonomy" id="157069"/>
    <lineage>
        <taxon>Eukaryota</taxon>
        <taxon>Metazoa</taxon>
        <taxon>Spiralia</taxon>
        <taxon>Lophotrochozoa</taxon>
        <taxon>Platyhelminthes</taxon>
        <taxon>Trematoda</taxon>
        <taxon>Digenea</taxon>
        <taxon>Strigeidida</taxon>
        <taxon>Schistosomatoidea</taxon>
        <taxon>Schistosomatidae</taxon>
        <taxon>Trichobilharzia</taxon>
    </lineage>
</organism>
<dbReference type="Gene3D" id="1.20.1050.10">
    <property type="match status" value="1"/>
</dbReference>
<dbReference type="Proteomes" id="UP000050795">
    <property type="component" value="Unassembled WGS sequence"/>
</dbReference>
<dbReference type="AlphaFoldDB" id="A0AA85JFY8"/>
<dbReference type="SUPFAM" id="SSF47616">
    <property type="entry name" value="GST C-terminal domain-like"/>
    <property type="match status" value="1"/>
</dbReference>
<dbReference type="GO" id="GO:0004364">
    <property type="term" value="F:glutathione transferase activity"/>
    <property type="evidence" value="ECO:0007669"/>
    <property type="project" value="TreeGrafter"/>
</dbReference>
<name>A0AA85JFY8_TRIRE</name>
<dbReference type="PANTHER" id="PTHR11571:SF150">
    <property type="entry name" value="GLUTATHIONE S-TRANSFERASE"/>
    <property type="match status" value="1"/>
</dbReference>
<dbReference type="GO" id="GO:0006749">
    <property type="term" value="P:glutathione metabolic process"/>
    <property type="evidence" value="ECO:0007669"/>
    <property type="project" value="TreeGrafter"/>
</dbReference>
<evidence type="ECO:0000313" key="7">
    <source>
        <dbReference type="Proteomes" id="UP000050795"/>
    </source>
</evidence>
<evidence type="ECO:0000256" key="4">
    <source>
        <dbReference type="ARBA" id="ARBA00011738"/>
    </source>
</evidence>
<dbReference type="WBParaSite" id="TREG1_22650.1">
    <property type="protein sequence ID" value="TREG1_22650.1"/>
    <property type="gene ID" value="TREG1_22650"/>
</dbReference>
<dbReference type="Pfam" id="PF14497">
    <property type="entry name" value="GST_C_3"/>
    <property type="match status" value="1"/>
</dbReference>
<comment type="similarity">
    <text evidence="3">Belongs to the GST superfamily. Mu family.</text>
</comment>
<dbReference type="CDD" id="cd03192">
    <property type="entry name" value="GST_C_Sigma_like"/>
    <property type="match status" value="1"/>
</dbReference>
<accession>A0AA85JFY8</accession>
<dbReference type="SFLD" id="SFLDG01205">
    <property type="entry name" value="AMPS.1"/>
    <property type="match status" value="1"/>
</dbReference>
<evidence type="ECO:0000259" key="5">
    <source>
        <dbReference type="PROSITE" id="PS50404"/>
    </source>
</evidence>
<dbReference type="InterPro" id="IPR040079">
    <property type="entry name" value="Glutathione_S-Trfase"/>
</dbReference>
<evidence type="ECO:0000259" key="6">
    <source>
        <dbReference type="PROSITE" id="PS50405"/>
    </source>
</evidence>
<reference evidence="8" key="2">
    <citation type="submission" date="2023-11" db="UniProtKB">
        <authorList>
            <consortium name="WormBaseParasite"/>
        </authorList>
    </citation>
    <scope>IDENTIFICATION</scope>
</reference>
<dbReference type="InterPro" id="IPR004046">
    <property type="entry name" value="GST_C"/>
</dbReference>
<evidence type="ECO:0000256" key="2">
    <source>
        <dbReference type="ARBA" id="ARBA00003701"/>
    </source>
</evidence>
<comment type="function">
    <text evidence="1">GST isoenzymes appear to play a central role in the parasite detoxification system. Other functions are also suspected including a role in increasing the solubility of haematin in the parasite gut.</text>
</comment>
<dbReference type="SUPFAM" id="SSF52833">
    <property type="entry name" value="Thioredoxin-like"/>
    <property type="match status" value="1"/>
</dbReference>
<dbReference type="CDD" id="cd03039">
    <property type="entry name" value="GST_N_Sigma_like"/>
    <property type="match status" value="1"/>
</dbReference>
<dbReference type="InterPro" id="IPR004045">
    <property type="entry name" value="Glutathione_S-Trfase_N"/>
</dbReference>
<dbReference type="PROSITE" id="PS50404">
    <property type="entry name" value="GST_NTER"/>
    <property type="match status" value="1"/>
</dbReference>
<dbReference type="SFLD" id="SFLDS00019">
    <property type="entry name" value="Glutathione_Transferase_(cytos"/>
    <property type="match status" value="1"/>
</dbReference>
<evidence type="ECO:0008006" key="9">
    <source>
        <dbReference type="Google" id="ProtNLM"/>
    </source>
</evidence>
<comment type="subunit">
    <text evidence="4">Homodimer.</text>
</comment>
<dbReference type="Pfam" id="PF02798">
    <property type="entry name" value="GST_N"/>
    <property type="match status" value="1"/>
</dbReference>
<sequence length="211" mass="23986">MAKEHIKLFYFNARARGEAIRMTFVAAGIEYEDERISFDNWPKIKPSIPGGRLPVVKITEKDGKEKWLSESLAIARFFAKKNGMMGSTDDEYYSVEKLIGQVQDVESEYYKTLMKPEEEKIKIIKEIFSGKVPILLNDICESLKKSKGKLAVGDQVTLADLVLIAAIDHVTDLDKGFMDGKYPEIHKHRENLLKISPKLAKYLSERPATAF</sequence>
<dbReference type="InterPro" id="IPR036282">
    <property type="entry name" value="Glutathione-S-Trfase_C_sf"/>
</dbReference>
<comment type="function">
    <text evidence="2">Conjugation of reduced glutathione to a wide number of exogenous and endogenous hydrophobic electrophiles.</text>
</comment>
<keyword evidence="7" id="KW-1185">Reference proteome</keyword>
<proteinExistence type="inferred from homology"/>
<dbReference type="SFLD" id="SFLDG00363">
    <property type="entry name" value="AMPS_(cytGST):_Alpha-__Mu-__Pi"/>
    <property type="match status" value="1"/>
</dbReference>
<feature type="domain" description="GST C-terminal" evidence="6">
    <location>
        <begin position="88"/>
        <end position="211"/>
    </location>
</feature>
<dbReference type="PANTHER" id="PTHR11571">
    <property type="entry name" value="GLUTATHIONE S-TRANSFERASE"/>
    <property type="match status" value="1"/>
</dbReference>